<dbReference type="Proteomes" id="UP000377595">
    <property type="component" value="Unassembled WGS sequence"/>
</dbReference>
<keyword evidence="3" id="KW-1185">Reference proteome</keyword>
<keyword evidence="1" id="KW-1133">Transmembrane helix</keyword>
<organism evidence="2 3">
    <name type="scientific">Acrocarpospora pleiomorpha</name>
    <dbReference type="NCBI Taxonomy" id="90975"/>
    <lineage>
        <taxon>Bacteria</taxon>
        <taxon>Bacillati</taxon>
        <taxon>Actinomycetota</taxon>
        <taxon>Actinomycetes</taxon>
        <taxon>Streptosporangiales</taxon>
        <taxon>Streptosporangiaceae</taxon>
        <taxon>Acrocarpospora</taxon>
    </lineage>
</organism>
<keyword evidence="1" id="KW-0472">Membrane</keyword>
<dbReference type="AlphaFoldDB" id="A0A5M3XJG5"/>
<keyword evidence="1" id="KW-0812">Transmembrane</keyword>
<evidence type="ECO:0000313" key="2">
    <source>
        <dbReference type="EMBL" id="GES20932.1"/>
    </source>
</evidence>
<comment type="caution">
    <text evidence="2">The sequence shown here is derived from an EMBL/GenBank/DDBJ whole genome shotgun (WGS) entry which is preliminary data.</text>
</comment>
<dbReference type="RefSeq" id="WP_155345935.1">
    <property type="nucleotide sequence ID" value="NZ_BAAAHM010000066.1"/>
</dbReference>
<accession>A0A5M3XJG5</accession>
<dbReference type="EMBL" id="BLAF01000019">
    <property type="protein sequence ID" value="GES20932.1"/>
    <property type="molecule type" value="Genomic_DNA"/>
</dbReference>
<dbReference type="OrthoDB" id="5190841at2"/>
<name>A0A5M3XJG5_9ACTN</name>
<protein>
    <submittedName>
        <fullName evidence="2">Uncharacterized protein</fullName>
    </submittedName>
</protein>
<feature type="transmembrane region" description="Helical" evidence="1">
    <location>
        <begin position="105"/>
        <end position="128"/>
    </location>
</feature>
<gene>
    <name evidence="2" type="ORF">Aple_038280</name>
</gene>
<feature type="transmembrane region" description="Helical" evidence="1">
    <location>
        <begin position="134"/>
        <end position="154"/>
    </location>
</feature>
<reference evidence="2 3" key="1">
    <citation type="submission" date="2019-10" db="EMBL/GenBank/DDBJ databases">
        <title>Whole genome shotgun sequence of Acrocarpospora pleiomorpha NBRC 16267.</title>
        <authorList>
            <person name="Ichikawa N."/>
            <person name="Kimura A."/>
            <person name="Kitahashi Y."/>
            <person name="Komaki H."/>
            <person name="Oguchi A."/>
        </authorList>
    </citation>
    <scope>NUCLEOTIDE SEQUENCE [LARGE SCALE GENOMIC DNA]</scope>
    <source>
        <strain evidence="2 3">NBRC 16267</strain>
    </source>
</reference>
<sequence length="160" mass="16893">MFFAKNPAKIETINDINGDLVAYMRALRDRPHDLQCAIQLTPYARAEYAAANLGDTTTSDLERARHWWIQCTQSRSGRAGASAVAGVRRGTGGGSAGSRRSARSWWCWSGVLGAGVLGIVLAVFAVWMLAVVTWGALGGTVLVVSGLVVLGGGCTEANVK</sequence>
<evidence type="ECO:0000256" key="1">
    <source>
        <dbReference type="SAM" id="Phobius"/>
    </source>
</evidence>
<proteinExistence type="predicted"/>
<evidence type="ECO:0000313" key="3">
    <source>
        <dbReference type="Proteomes" id="UP000377595"/>
    </source>
</evidence>